<evidence type="ECO:0000256" key="1">
    <source>
        <dbReference type="ARBA" id="ARBA00006432"/>
    </source>
</evidence>
<evidence type="ECO:0000313" key="5">
    <source>
        <dbReference type="Proteomes" id="UP000813824"/>
    </source>
</evidence>
<keyword evidence="4" id="KW-0436">Ligase</keyword>
<dbReference type="InterPro" id="IPR020845">
    <property type="entry name" value="AMP-binding_CS"/>
</dbReference>
<dbReference type="PROSITE" id="PS00455">
    <property type="entry name" value="AMP_BINDING"/>
    <property type="match status" value="1"/>
</dbReference>
<comment type="caution">
    <text evidence="4">The sequence shown here is derived from an EMBL/GenBank/DDBJ whole genome shotgun (WGS) entry which is preliminary data.</text>
</comment>
<dbReference type="InterPro" id="IPR032387">
    <property type="entry name" value="ACAS_N"/>
</dbReference>
<proteinExistence type="inferred from homology"/>
<dbReference type="InterPro" id="IPR045851">
    <property type="entry name" value="AMP-bd_C_sf"/>
</dbReference>
<comment type="similarity">
    <text evidence="1">Belongs to the ATP-dependent AMP-binding enzyme family.</text>
</comment>
<evidence type="ECO:0000259" key="3">
    <source>
        <dbReference type="Pfam" id="PF16177"/>
    </source>
</evidence>
<dbReference type="InterPro" id="IPR000873">
    <property type="entry name" value="AMP-dep_synth/lig_dom"/>
</dbReference>
<dbReference type="Gene3D" id="3.30.300.30">
    <property type="match status" value="1"/>
</dbReference>
<organism evidence="4 5">
    <name type="scientific">Cristinia sonorae</name>
    <dbReference type="NCBI Taxonomy" id="1940300"/>
    <lineage>
        <taxon>Eukaryota</taxon>
        <taxon>Fungi</taxon>
        <taxon>Dikarya</taxon>
        <taxon>Basidiomycota</taxon>
        <taxon>Agaricomycotina</taxon>
        <taxon>Agaricomycetes</taxon>
        <taxon>Agaricomycetidae</taxon>
        <taxon>Agaricales</taxon>
        <taxon>Pleurotineae</taxon>
        <taxon>Stephanosporaceae</taxon>
        <taxon>Cristinia</taxon>
    </lineage>
</organism>
<name>A0A8K0XQ61_9AGAR</name>
<dbReference type="AlphaFoldDB" id="A0A8K0XQ61"/>
<dbReference type="Proteomes" id="UP000813824">
    <property type="component" value="Unassembled WGS sequence"/>
</dbReference>
<dbReference type="NCBIfam" id="NF002937">
    <property type="entry name" value="PRK03584.1"/>
    <property type="match status" value="1"/>
</dbReference>
<sequence length="680" mass="75081">MTMSPSVFAQSRVTWTPVDPVHSRMESFRRVVNHKHGLQLKNYHDLYDYSVSDYTFWKDLWDYEGIIYSEPPTEVIAEGRMKEIPTWFPGAKMNYTENILCHDGDSIACTATREGRDTTHYTFRQLRLMVRDMAAAMRVHGIHVGDRVAAIVTNHIHAVVIGLASASIGAIFSSTATDMGIQGLLDRYTQIKPKLVFAETEVVYAGTTVNLIPKVSQLSKVLVGRGTGNFVLLPSTKTGRDADTTAVDSSLTLSSFLTSGDKRPLTYEQLPFGHPLIILYTSGTSGPPKCIVHSAGGVLMQGKRDVLLTFEESVGDTHFQFTTTGWVMWISMINTLSSGARLILYDGSPFHPSPEAFLQFVNDERVTYLGTSPRFIAEIKGKGIVPKNIAPFESLRSVMIAGAVLTPPMHEWAQTMFGSRTQVVTGLGATDTACGLMNAIPSLPIYAGEFQARSLGMKIEIFDVDGNSIEDSGEAGELVCTRPHPSLPLAFWGDESGERLRNAYFSTYPGVYHQGDFVIKNPVTKGFMILGRSDGTLNPSGVRMGTSEIYSVMEKFSNVVEDSVCVGQRRPQDQDERILLFLKMKPGVPLDNALVLEIKEAIRVARSSRHVPQFVFQVEDIPYTVNGKKIEIAVKQIVSGSTIKPSGTVINPKALELYYKYRDLEPVTRSCKQSHIGAKL</sequence>
<evidence type="ECO:0000313" key="4">
    <source>
        <dbReference type="EMBL" id="KAH8101086.1"/>
    </source>
</evidence>
<protein>
    <submittedName>
        <fullName evidence="4">Acetoacetate-CoA ligase</fullName>
    </submittedName>
</protein>
<keyword evidence="5" id="KW-1185">Reference proteome</keyword>
<dbReference type="PANTHER" id="PTHR42921">
    <property type="entry name" value="ACETOACETYL-COA SYNTHETASE"/>
    <property type="match status" value="1"/>
</dbReference>
<accession>A0A8K0XQ61</accession>
<dbReference type="Pfam" id="PF16177">
    <property type="entry name" value="ACAS_N"/>
    <property type="match status" value="1"/>
</dbReference>
<dbReference type="InterPro" id="IPR005914">
    <property type="entry name" value="Acac_CoA_synth"/>
</dbReference>
<evidence type="ECO:0000259" key="2">
    <source>
        <dbReference type="Pfam" id="PF00501"/>
    </source>
</evidence>
<feature type="domain" description="AMP-dependent synthetase/ligase" evidence="2">
    <location>
        <begin position="108"/>
        <end position="484"/>
    </location>
</feature>
<dbReference type="GO" id="GO:0030729">
    <property type="term" value="F:acetoacetate-CoA ligase activity"/>
    <property type="evidence" value="ECO:0007669"/>
    <property type="project" value="InterPro"/>
</dbReference>
<dbReference type="PANTHER" id="PTHR42921:SF4">
    <property type="entry name" value="ACETOACETYL-COA SYNTHASE (AFU_ORTHOLOGUE AFUA_8G04770)"/>
    <property type="match status" value="1"/>
</dbReference>
<dbReference type="Pfam" id="PF00501">
    <property type="entry name" value="AMP-binding"/>
    <property type="match status" value="1"/>
</dbReference>
<dbReference type="EMBL" id="JAEVFJ010000013">
    <property type="protein sequence ID" value="KAH8101086.1"/>
    <property type="molecule type" value="Genomic_DNA"/>
</dbReference>
<dbReference type="OrthoDB" id="10253869at2759"/>
<dbReference type="InterPro" id="IPR042099">
    <property type="entry name" value="ANL_N_sf"/>
</dbReference>
<feature type="domain" description="Acetyl-coenzyme A synthetase N-terminal" evidence="3">
    <location>
        <begin position="43"/>
        <end position="98"/>
    </location>
</feature>
<dbReference type="SUPFAM" id="SSF56801">
    <property type="entry name" value="Acetyl-CoA synthetase-like"/>
    <property type="match status" value="1"/>
</dbReference>
<dbReference type="Gene3D" id="3.40.50.12780">
    <property type="entry name" value="N-terminal domain of ligase-like"/>
    <property type="match status" value="1"/>
</dbReference>
<gene>
    <name evidence="4" type="ORF">BXZ70DRAFT_107595</name>
</gene>
<reference evidence="4" key="1">
    <citation type="journal article" date="2021" name="New Phytol.">
        <title>Evolutionary innovations through gain and loss of genes in the ectomycorrhizal Boletales.</title>
        <authorList>
            <person name="Wu G."/>
            <person name="Miyauchi S."/>
            <person name="Morin E."/>
            <person name="Kuo A."/>
            <person name="Drula E."/>
            <person name="Varga T."/>
            <person name="Kohler A."/>
            <person name="Feng B."/>
            <person name="Cao Y."/>
            <person name="Lipzen A."/>
            <person name="Daum C."/>
            <person name="Hundley H."/>
            <person name="Pangilinan J."/>
            <person name="Johnson J."/>
            <person name="Barry K."/>
            <person name="LaButti K."/>
            <person name="Ng V."/>
            <person name="Ahrendt S."/>
            <person name="Min B."/>
            <person name="Choi I.G."/>
            <person name="Park H."/>
            <person name="Plett J.M."/>
            <person name="Magnuson J."/>
            <person name="Spatafora J.W."/>
            <person name="Nagy L.G."/>
            <person name="Henrissat B."/>
            <person name="Grigoriev I.V."/>
            <person name="Yang Z.L."/>
            <person name="Xu J."/>
            <person name="Martin F.M."/>
        </authorList>
    </citation>
    <scope>NUCLEOTIDE SEQUENCE</scope>
    <source>
        <strain evidence="4">KKN 215</strain>
    </source>
</reference>
<dbReference type="GO" id="GO:0006629">
    <property type="term" value="P:lipid metabolic process"/>
    <property type="evidence" value="ECO:0007669"/>
    <property type="project" value="InterPro"/>
</dbReference>
<dbReference type="NCBIfam" id="TIGR01217">
    <property type="entry name" value="ac_ac_CoA_syn"/>
    <property type="match status" value="1"/>
</dbReference>